<evidence type="ECO:0000313" key="4">
    <source>
        <dbReference type="EMBL" id="ORE87065.1"/>
    </source>
</evidence>
<evidence type="ECO:0000259" key="3">
    <source>
        <dbReference type="PROSITE" id="PS50893"/>
    </source>
</evidence>
<comment type="caution">
    <text evidence="4">The sequence shown here is derived from an EMBL/GenBank/DDBJ whole genome shotgun (WGS) entry which is preliminary data.</text>
</comment>
<dbReference type="InterPro" id="IPR015854">
    <property type="entry name" value="ABC_transpr_LolD-like"/>
</dbReference>
<evidence type="ECO:0000256" key="2">
    <source>
        <dbReference type="ARBA" id="ARBA00022840"/>
    </source>
</evidence>
<dbReference type="AlphaFoldDB" id="A0A1Y1SDI4"/>
<dbReference type="InterPro" id="IPR027417">
    <property type="entry name" value="P-loop_NTPase"/>
</dbReference>
<sequence>MSDQAVLRIQALRHSYEDGAAVLELDQLSLAAGDQLAVLGPSGCGKSTLLHTMAGLLRPSSGNVEVCGQALNQLDAGARDRFRGQHIGIIFQRLHLIPALNVIQNLALAQRLARTRIDLAHCRTILAQLGLEAFANASPQVLSQGQAQRVAVARALVHRPALLLADEPTSSLDDDNAARTIGLIQAHARACNAALVVVTHDQRLRGSFPRELHLRPSA</sequence>
<gene>
    <name evidence="4" type="ORF">ATO7_08497</name>
</gene>
<evidence type="ECO:0000313" key="5">
    <source>
        <dbReference type="Proteomes" id="UP000192342"/>
    </source>
</evidence>
<dbReference type="EMBL" id="AQQV01000002">
    <property type="protein sequence ID" value="ORE87065.1"/>
    <property type="molecule type" value="Genomic_DNA"/>
</dbReference>
<dbReference type="GO" id="GO:0016887">
    <property type="term" value="F:ATP hydrolysis activity"/>
    <property type="evidence" value="ECO:0007669"/>
    <property type="project" value="InterPro"/>
</dbReference>
<organism evidence="4 5">
    <name type="scientific">Oceanococcus atlanticus</name>
    <dbReference type="NCBI Taxonomy" id="1317117"/>
    <lineage>
        <taxon>Bacteria</taxon>
        <taxon>Pseudomonadati</taxon>
        <taxon>Pseudomonadota</taxon>
        <taxon>Gammaproteobacteria</taxon>
        <taxon>Chromatiales</taxon>
        <taxon>Oceanococcaceae</taxon>
        <taxon>Oceanococcus</taxon>
    </lineage>
</organism>
<dbReference type="Gene3D" id="3.40.50.300">
    <property type="entry name" value="P-loop containing nucleotide triphosphate hydrolases"/>
    <property type="match status" value="1"/>
</dbReference>
<dbReference type="PANTHER" id="PTHR24220">
    <property type="entry name" value="IMPORT ATP-BINDING PROTEIN"/>
    <property type="match status" value="1"/>
</dbReference>
<dbReference type="PROSITE" id="PS50893">
    <property type="entry name" value="ABC_TRANSPORTER_2"/>
    <property type="match status" value="1"/>
</dbReference>
<dbReference type="PANTHER" id="PTHR24220:SF659">
    <property type="entry name" value="TRANSPORTER, PUTATIVE-RELATED"/>
    <property type="match status" value="1"/>
</dbReference>
<evidence type="ECO:0000256" key="1">
    <source>
        <dbReference type="ARBA" id="ARBA00022741"/>
    </source>
</evidence>
<dbReference type="Pfam" id="PF00005">
    <property type="entry name" value="ABC_tran"/>
    <property type="match status" value="1"/>
</dbReference>
<dbReference type="InterPro" id="IPR017871">
    <property type="entry name" value="ABC_transporter-like_CS"/>
</dbReference>
<dbReference type="OrthoDB" id="9802264at2"/>
<dbReference type="STRING" id="1317117.ATO7_08497"/>
<name>A0A1Y1SDI4_9GAMM</name>
<keyword evidence="5" id="KW-1185">Reference proteome</keyword>
<keyword evidence="2 4" id="KW-0067">ATP-binding</keyword>
<dbReference type="SMART" id="SM00382">
    <property type="entry name" value="AAA"/>
    <property type="match status" value="1"/>
</dbReference>
<dbReference type="GO" id="GO:0022857">
    <property type="term" value="F:transmembrane transporter activity"/>
    <property type="evidence" value="ECO:0007669"/>
    <property type="project" value="TreeGrafter"/>
</dbReference>
<keyword evidence="4" id="KW-0449">Lipoprotein</keyword>
<protein>
    <submittedName>
        <fullName evidence="4">Lipoprotein-releasing system ATP-binding protein LolD</fullName>
    </submittedName>
</protein>
<reference evidence="4 5" key="1">
    <citation type="submission" date="2013-04" db="EMBL/GenBank/DDBJ databases">
        <title>Oceanococcus atlanticus 22II-S10r2 Genome Sequencing.</title>
        <authorList>
            <person name="Lai Q."/>
            <person name="Li G."/>
            <person name="Shao Z."/>
        </authorList>
    </citation>
    <scope>NUCLEOTIDE SEQUENCE [LARGE SCALE GENOMIC DNA]</scope>
    <source>
        <strain evidence="4 5">22II-S10r2</strain>
    </source>
</reference>
<dbReference type="GO" id="GO:0005524">
    <property type="term" value="F:ATP binding"/>
    <property type="evidence" value="ECO:0007669"/>
    <property type="project" value="UniProtKB-KW"/>
</dbReference>
<dbReference type="InterPro" id="IPR003593">
    <property type="entry name" value="AAA+_ATPase"/>
</dbReference>
<dbReference type="GO" id="GO:0005886">
    <property type="term" value="C:plasma membrane"/>
    <property type="evidence" value="ECO:0007669"/>
    <property type="project" value="TreeGrafter"/>
</dbReference>
<feature type="domain" description="ABC transporter" evidence="3">
    <location>
        <begin position="7"/>
        <end position="214"/>
    </location>
</feature>
<dbReference type="Proteomes" id="UP000192342">
    <property type="component" value="Unassembled WGS sequence"/>
</dbReference>
<dbReference type="PROSITE" id="PS00211">
    <property type="entry name" value="ABC_TRANSPORTER_1"/>
    <property type="match status" value="1"/>
</dbReference>
<accession>A0A1Y1SDI4</accession>
<dbReference type="InterPro" id="IPR003439">
    <property type="entry name" value="ABC_transporter-like_ATP-bd"/>
</dbReference>
<dbReference type="RefSeq" id="WP_083561267.1">
    <property type="nucleotide sequence ID" value="NZ_AQQV01000002.1"/>
</dbReference>
<proteinExistence type="predicted"/>
<keyword evidence="1" id="KW-0547">Nucleotide-binding</keyword>
<dbReference type="SUPFAM" id="SSF52540">
    <property type="entry name" value="P-loop containing nucleoside triphosphate hydrolases"/>
    <property type="match status" value="1"/>
</dbReference>